<feature type="domain" description="HTH bat-type" evidence="3">
    <location>
        <begin position="162"/>
        <end position="213"/>
    </location>
</feature>
<evidence type="ECO:0000256" key="2">
    <source>
        <dbReference type="ARBA" id="ARBA00023163"/>
    </source>
</evidence>
<gene>
    <name evidence="5" type="ORF">HUG10_10760</name>
</gene>
<name>A0A7D5L2T4_9EURY</name>
<proteinExistence type="predicted"/>
<evidence type="ECO:0000313" key="5">
    <source>
        <dbReference type="EMBL" id="QLG28003.1"/>
    </source>
</evidence>
<organism evidence="5 6">
    <name type="scientific">Halorarum halophilum</name>
    <dbReference type="NCBI Taxonomy" id="2743090"/>
    <lineage>
        <taxon>Archaea</taxon>
        <taxon>Methanobacteriati</taxon>
        <taxon>Methanobacteriota</taxon>
        <taxon>Stenosarchaea group</taxon>
        <taxon>Halobacteria</taxon>
        <taxon>Halobacteriales</taxon>
        <taxon>Haloferacaceae</taxon>
        <taxon>Halorarum</taxon>
    </lineage>
</organism>
<evidence type="ECO:0000256" key="1">
    <source>
        <dbReference type="ARBA" id="ARBA00023015"/>
    </source>
</evidence>
<dbReference type="KEGG" id="halg:HUG10_10760"/>
<feature type="domain" description="HVO-0513-like N-terminal" evidence="4">
    <location>
        <begin position="17"/>
        <end position="151"/>
    </location>
</feature>
<keyword evidence="6" id="KW-1185">Reference proteome</keyword>
<keyword evidence="1" id="KW-0805">Transcription regulation</keyword>
<protein>
    <submittedName>
        <fullName evidence="5">Helix-turn-helix domain-containing protein</fullName>
    </submittedName>
</protein>
<evidence type="ECO:0000259" key="4">
    <source>
        <dbReference type="Pfam" id="PF24278"/>
    </source>
</evidence>
<dbReference type="Pfam" id="PF04967">
    <property type="entry name" value="HTH_10"/>
    <property type="match status" value="1"/>
</dbReference>
<evidence type="ECO:0000259" key="3">
    <source>
        <dbReference type="Pfam" id="PF04967"/>
    </source>
</evidence>
<dbReference type="OrthoDB" id="194393at2157"/>
<dbReference type="GeneID" id="56029319"/>
<dbReference type="EMBL" id="CP058529">
    <property type="protein sequence ID" value="QLG28003.1"/>
    <property type="molecule type" value="Genomic_DNA"/>
</dbReference>
<dbReference type="PANTHER" id="PTHR34236:SF1">
    <property type="entry name" value="DIMETHYL SULFOXIDE REDUCTASE TRANSCRIPTIONAL ACTIVATOR"/>
    <property type="match status" value="1"/>
</dbReference>
<keyword evidence="2" id="KW-0804">Transcription</keyword>
<dbReference type="RefSeq" id="WP_179169578.1">
    <property type="nucleotide sequence ID" value="NZ_CP058529.1"/>
</dbReference>
<dbReference type="PANTHER" id="PTHR34236">
    <property type="entry name" value="DIMETHYL SULFOXIDE REDUCTASE TRANSCRIPTIONAL ACTIVATOR"/>
    <property type="match status" value="1"/>
</dbReference>
<dbReference type="AlphaFoldDB" id="A0A7D5L2T4"/>
<dbReference type="InterPro" id="IPR007050">
    <property type="entry name" value="HTH_bacterioopsin"/>
</dbReference>
<accession>A0A7D5L2T4</accession>
<evidence type="ECO:0000313" key="6">
    <source>
        <dbReference type="Proteomes" id="UP000509750"/>
    </source>
</evidence>
<sequence>MRYLTVLVRPSDAGAFHPLGAELTAEPSVRREAIHHVDLLADGSVLLLAEGSGDRERYEEIMRGSPHVLEYLVTGEDRWTAMSRLEPTDASRRALELGRESDVAIETPIRFEADGSLRITYLGSDERFGELVREVADGDDVSFEVVGTGEYEPGRGTLMGLLTGRQREVLEAAVDVGYYSTPREATHADVAAAVGIAPTTAGEHLRKAEERVFGALAR</sequence>
<dbReference type="InterPro" id="IPR056493">
    <property type="entry name" value="HVO_0513_N"/>
</dbReference>
<reference evidence="5 6" key="1">
    <citation type="submission" date="2020-07" db="EMBL/GenBank/DDBJ databases">
        <title>Gai3-2, isolated from salt lake.</title>
        <authorList>
            <person name="Cui H."/>
            <person name="Shi X."/>
        </authorList>
    </citation>
    <scope>NUCLEOTIDE SEQUENCE [LARGE SCALE GENOMIC DNA]</scope>
    <source>
        <strain evidence="5 6">Gai3-2</strain>
    </source>
</reference>
<dbReference type="Proteomes" id="UP000509750">
    <property type="component" value="Chromosome"/>
</dbReference>
<dbReference type="Pfam" id="PF24278">
    <property type="entry name" value="HVO_0513_N"/>
    <property type="match status" value="1"/>
</dbReference>